<keyword evidence="4" id="KW-0413">Isomerase</keyword>
<dbReference type="GO" id="GO:0005783">
    <property type="term" value="C:endoplasmic reticulum"/>
    <property type="evidence" value="ECO:0007669"/>
    <property type="project" value="TreeGrafter"/>
</dbReference>
<feature type="region of interest" description="Disordered" evidence="5">
    <location>
        <begin position="251"/>
        <end position="270"/>
    </location>
</feature>
<feature type="region of interest" description="Disordered" evidence="5">
    <location>
        <begin position="194"/>
        <end position="240"/>
    </location>
</feature>
<dbReference type="InterPro" id="IPR020892">
    <property type="entry name" value="Cyclophilin-type_PPIase_CS"/>
</dbReference>
<name>A0A3M7F041_HORWE</name>
<feature type="domain" description="PPIase cyclophilin-type" evidence="7">
    <location>
        <begin position="39"/>
        <end position="196"/>
    </location>
</feature>
<dbReference type="Proteomes" id="UP000281468">
    <property type="component" value="Unassembled WGS sequence"/>
</dbReference>
<proteinExistence type="predicted"/>
<comment type="caution">
    <text evidence="8">The sequence shown here is derived from an EMBL/GenBank/DDBJ whole genome shotgun (WGS) entry which is preliminary data.</text>
</comment>
<evidence type="ECO:0000256" key="6">
    <source>
        <dbReference type="SAM" id="SignalP"/>
    </source>
</evidence>
<dbReference type="Gene3D" id="2.40.100.10">
    <property type="entry name" value="Cyclophilin-like"/>
    <property type="match status" value="1"/>
</dbReference>
<dbReference type="PANTHER" id="PTHR11071">
    <property type="entry name" value="PEPTIDYL-PROLYL CIS-TRANS ISOMERASE"/>
    <property type="match status" value="1"/>
</dbReference>
<reference evidence="8 9" key="1">
    <citation type="journal article" date="2018" name="BMC Genomics">
        <title>Genomic evidence for intraspecific hybridization in a clonal and extremely halotolerant yeast.</title>
        <authorList>
            <person name="Gostincar C."/>
            <person name="Stajich J.E."/>
            <person name="Zupancic J."/>
            <person name="Zalar P."/>
            <person name="Gunde-Cimerman N."/>
        </authorList>
    </citation>
    <scope>NUCLEOTIDE SEQUENCE [LARGE SCALE GENOMIC DNA]</scope>
    <source>
        <strain evidence="8 9">EXF-171</strain>
    </source>
</reference>
<dbReference type="PANTHER" id="PTHR11071:SF561">
    <property type="entry name" value="PEPTIDYL-PROLYL CIS-TRANS ISOMERASE D-RELATED"/>
    <property type="match status" value="1"/>
</dbReference>
<dbReference type="GO" id="GO:0003755">
    <property type="term" value="F:peptidyl-prolyl cis-trans isomerase activity"/>
    <property type="evidence" value="ECO:0007669"/>
    <property type="project" value="UniProtKB-KW"/>
</dbReference>
<dbReference type="GO" id="GO:0016018">
    <property type="term" value="F:cyclosporin A binding"/>
    <property type="evidence" value="ECO:0007669"/>
    <property type="project" value="TreeGrafter"/>
</dbReference>
<dbReference type="PRINTS" id="PR00153">
    <property type="entry name" value="CSAPPISMRASE"/>
</dbReference>
<evidence type="ECO:0000259" key="7">
    <source>
        <dbReference type="PROSITE" id="PS50072"/>
    </source>
</evidence>
<feature type="compositionally biased region" description="Low complexity" evidence="5">
    <location>
        <begin position="224"/>
        <end position="240"/>
    </location>
</feature>
<dbReference type="InterPro" id="IPR029000">
    <property type="entry name" value="Cyclophilin-like_dom_sf"/>
</dbReference>
<dbReference type="PROSITE" id="PS00170">
    <property type="entry name" value="CSA_PPIASE_1"/>
    <property type="match status" value="1"/>
</dbReference>
<dbReference type="PROSITE" id="PS50072">
    <property type="entry name" value="CSA_PPIASE_2"/>
    <property type="match status" value="1"/>
</dbReference>
<evidence type="ECO:0000256" key="5">
    <source>
        <dbReference type="SAM" id="MobiDB-lite"/>
    </source>
</evidence>
<evidence type="ECO:0000256" key="1">
    <source>
        <dbReference type="ARBA" id="ARBA00000971"/>
    </source>
</evidence>
<gene>
    <name evidence="8" type="ORF">D0862_12075</name>
</gene>
<feature type="region of interest" description="Disordered" evidence="5">
    <location>
        <begin position="306"/>
        <end position="329"/>
    </location>
</feature>
<dbReference type="AlphaFoldDB" id="A0A3M7F041"/>
<dbReference type="FunFam" id="2.40.100.10:FF:000001">
    <property type="entry name" value="Peptidyl-prolyl cis-trans isomerase"/>
    <property type="match status" value="1"/>
</dbReference>
<evidence type="ECO:0000313" key="8">
    <source>
        <dbReference type="EMBL" id="RMY82258.1"/>
    </source>
</evidence>
<dbReference type="EC" id="5.2.1.8" evidence="2"/>
<dbReference type="Pfam" id="PF00160">
    <property type="entry name" value="Pro_isomerase"/>
    <property type="match status" value="1"/>
</dbReference>
<dbReference type="GO" id="GO:0000324">
    <property type="term" value="C:fungal-type vacuole"/>
    <property type="evidence" value="ECO:0007669"/>
    <property type="project" value="TreeGrafter"/>
</dbReference>
<evidence type="ECO:0000256" key="2">
    <source>
        <dbReference type="ARBA" id="ARBA00013194"/>
    </source>
</evidence>
<evidence type="ECO:0000256" key="3">
    <source>
        <dbReference type="ARBA" id="ARBA00023110"/>
    </source>
</evidence>
<dbReference type="EMBL" id="QWIQ01000559">
    <property type="protein sequence ID" value="RMY82258.1"/>
    <property type="molecule type" value="Genomic_DNA"/>
</dbReference>
<keyword evidence="3" id="KW-0697">Rotamase</keyword>
<dbReference type="GO" id="GO:0006457">
    <property type="term" value="P:protein folding"/>
    <property type="evidence" value="ECO:0007669"/>
    <property type="project" value="InterPro"/>
</dbReference>
<feature type="signal peptide" evidence="6">
    <location>
        <begin position="1"/>
        <end position="28"/>
    </location>
</feature>
<comment type="catalytic activity">
    <reaction evidence="1">
        <text>[protein]-peptidylproline (omega=180) = [protein]-peptidylproline (omega=0)</text>
        <dbReference type="Rhea" id="RHEA:16237"/>
        <dbReference type="Rhea" id="RHEA-COMP:10747"/>
        <dbReference type="Rhea" id="RHEA-COMP:10748"/>
        <dbReference type="ChEBI" id="CHEBI:83833"/>
        <dbReference type="ChEBI" id="CHEBI:83834"/>
        <dbReference type="EC" id="5.2.1.8"/>
    </reaction>
</comment>
<evidence type="ECO:0000256" key="4">
    <source>
        <dbReference type="ARBA" id="ARBA00023235"/>
    </source>
</evidence>
<feature type="compositionally biased region" description="Gly residues" evidence="5">
    <location>
        <begin position="306"/>
        <end position="317"/>
    </location>
</feature>
<sequence>MIGLQRLLTSALLILTVVFVLFAQSSEAQKGPKITHKVYFDITHGDEELGRVVLGLYGKTVPKTTENFRALATGEKGFGYEGSAFHRVIKDFMIQGGDFTSGDGRGGKSIYGAKFPDENFKLKHTKKGLLSMANAGKDTNGSQFFITTAITSWLDGRHVVFGEVLEGYDIVDRIQNVPKNAGDKPKETVKIAKSGELEVPEEGYPGHAEPAYPLDEDETFTGTSSSSSLAENAAAAVAAPLAEEEEIKDNVGETPKSPLHSHGEEVEAEAAGLGRDTAGLSPLMKLGLAGLILAACYAWVRSGSGSGSSGAGAGGVSSGRHGAYEKSLA</sequence>
<dbReference type="SUPFAM" id="SSF50891">
    <property type="entry name" value="Cyclophilin-like"/>
    <property type="match status" value="1"/>
</dbReference>
<organism evidence="8 9">
    <name type="scientific">Hortaea werneckii</name>
    <name type="common">Black yeast</name>
    <name type="synonym">Cladosporium werneckii</name>
    <dbReference type="NCBI Taxonomy" id="91943"/>
    <lineage>
        <taxon>Eukaryota</taxon>
        <taxon>Fungi</taxon>
        <taxon>Dikarya</taxon>
        <taxon>Ascomycota</taxon>
        <taxon>Pezizomycotina</taxon>
        <taxon>Dothideomycetes</taxon>
        <taxon>Dothideomycetidae</taxon>
        <taxon>Mycosphaerellales</taxon>
        <taxon>Teratosphaeriaceae</taxon>
        <taxon>Hortaea</taxon>
    </lineage>
</organism>
<accession>A0A3M7F041</accession>
<evidence type="ECO:0000313" key="9">
    <source>
        <dbReference type="Proteomes" id="UP000281468"/>
    </source>
</evidence>
<dbReference type="InterPro" id="IPR002130">
    <property type="entry name" value="Cyclophilin-type_PPIase_dom"/>
</dbReference>
<keyword evidence="6" id="KW-0732">Signal</keyword>
<protein>
    <recommendedName>
        <fullName evidence="2">peptidylprolyl isomerase</fullName>
        <ecNumber evidence="2">5.2.1.8</ecNumber>
    </recommendedName>
</protein>
<feature type="chain" id="PRO_5018011857" description="peptidylprolyl isomerase" evidence="6">
    <location>
        <begin position="29"/>
        <end position="329"/>
    </location>
</feature>
<dbReference type="CDD" id="cd01926">
    <property type="entry name" value="cyclophilin_ABH_like"/>
    <property type="match status" value="1"/>
</dbReference>